<evidence type="ECO:0000256" key="1">
    <source>
        <dbReference type="ARBA" id="ARBA00022737"/>
    </source>
</evidence>
<evidence type="ECO:0008006" key="6">
    <source>
        <dbReference type="Google" id="ProtNLM"/>
    </source>
</evidence>
<dbReference type="NCBIfam" id="TIGR00756">
    <property type="entry name" value="PPR"/>
    <property type="match status" value="1"/>
</dbReference>
<reference evidence="4 5" key="1">
    <citation type="journal article" date="2024" name="G3 (Bethesda)">
        <title>Genome assembly of Hibiscus sabdariffa L. provides insights into metabolisms of medicinal natural products.</title>
        <authorList>
            <person name="Kim T."/>
        </authorList>
    </citation>
    <scope>NUCLEOTIDE SEQUENCE [LARGE SCALE GENOMIC DNA]</scope>
    <source>
        <strain evidence="4">TK-2024</strain>
        <tissue evidence="4">Old leaves</tissue>
    </source>
</reference>
<dbReference type="InterPro" id="IPR046960">
    <property type="entry name" value="PPR_At4g14850-like_plant"/>
</dbReference>
<accession>A0ABR2E7J6</accession>
<feature type="compositionally biased region" description="Polar residues" evidence="3">
    <location>
        <begin position="272"/>
        <end position="285"/>
    </location>
</feature>
<dbReference type="InterPro" id="IPR002885">
    <property type="entry name" value="PPR_rpt"/>
</dbReference>
<evidence type="ECO:0000256" key="2">
    <source>
        <dbReference type="PROSITE-ProRule" id="PRU00708"/>
    </source>
</evidence>
<dbReference type="Pfam" id="PF01535">
    <property type="entry name" value="PPR"/>
    <property type="match status" value="3"/>
</dbReference>
<dbReference type="EMBL" id="JBBPBM010000019">
    <property type="protein sequence ID" value="KAK8553964.1"/>
    <property type="molecule type" value="Genomic_DNA"/>
</dbReference>
<keyword evidence="5" id="KW-1185">Reference proteome</keyword>
<proteinExistence type="predicted"/>
<sequence length="292" mass="32525">MEHSVRRVGKAKPIPSSSDSLPPNAALRFQPKRLLFPFRSQILRFLVPFTFLSPANNSTARSSNSDAPRNPLFSLLSSQWTANSIPSMRETGVSVNSVTMLGLVPVLSEPGYISLGSSFHFCCVKLGLNLDFSVDNCLLTMYVKCGAIEFARNLFDEMPQKGLITWNAMISGYSRLMFWNSTRKWKLLGAIIGGYGMHGYGEIAVELLNEMIKSGIQHDGAAFVPAKWRDSRVGFGTSYYVLREAENLEGVLKVRVMMRERKLKKDPGFSYLESSPSFLSRGQKSSSKRGDI</sequence>
<evidence type="ECO:0000313" key="4">
    <source>
        <dbReference type="EMBL" id="KAK8553964.1"/>
    </source>
</evidence>
<dbReference type="Gene3D" id="1.25.40.10">
    <property type="entry name" value="Tetratricopeptide repeat domain"/>
    <property type="match status" value="1"/>
</dbReference>
<name>A0ABR2E7J6_9ROSI</name>
<feature type="region of interest" description="Disordered" evidence="3">
    <location>
        <begin position="269"/>
        <end position="292"/>
    </location>
</feature>
<feature type="region of interest" description="Disordered" evidence="3">
    <location>
        <begin position="1"/>
        <end position="22"/>
    </location>
</feature>
<protein>
    <recommendedName>
        <fullName evidence="6">Pentatricopeptide repeat-containing protein</fullName>
    </recommendedName>
</protein>
<dbReference type="InterPro" id="IPR011990">
    <property type="entry name" value="TPR-like_helical_dom_sf"/>
</dbReference>
<dbReference type="PROSITE" id="PS51375">
    <property type="entry name" value="PPR"/>
    <property type="match status" value="1"/>
</dbReference>
<feature type="compositionally biased region" description="Basic residues" evidence="3">
    <location>
        <begin position="1"/>
        <end position="10"/>
    </location>
</feature>
<gene>
    <name evidence="4" type="ORF">V6N12_030943</name>
</gene>
<evidence type="ECO:0000256" key="3">
    <source>
        <dbReference type="SAM" id="MobiDB-lite"/>
    </source>
</evidence>
<organism evidence="4 5">
    <name type="scientific">Hibiscus sabdariffa</name>
    <name type="common">roselle</name>
    <dbReference type="NCBI Taxonomy" id="183260"/>
    <lineage>
        <taxon>Eukaryota</taxon>
        <taxon>Viridiplantae</taxon>
        <taxon>Streptophyta</taxon>
        <taxon>Embryophyta</taxon>
        <taxon>Tracheophyta</taxon>
        <taxon>Spermatophyta</taxon>
        <taxon>Magnoliopsida</taxon>
        <taxon>eudicotyledons</taxon>
        <taxon>Gunneridae</taxon>
        <taxon>Pentapetalae</taxon>
        <taxon>rosids</taxon>
        <taxon>malvids</taxon>
        <taxon>Malvales</taxon>
        <taxon>Malvaceae</taxon>
        <taxon>Malvoideae</taxon>
        <taxon>Hibiscus</taxon>
    </lineage>
</organism>
<evidence type="ECO:0000313" key="5">
    <source>
        <dbReference type="Proteomes" id="UP001472677"/>
    </source>
</evidence>
<feature type="repeat" description="PPR" evidence="2">
    <location>
        <begin position="131"/>
        <end position="165"/>
    </location>
</feature>
<keyword evidence="1" id="KW-0677">Repeat</keyword>
<dbReference type="Proteomes" id="UP001472677">
    <property type="component" value="Unassembled WGS sequence"/>
</dbReference>
<dbReference type="PANTHER" id="PTHR47926">
    <property type="entry name" value="PENTATRICOPEPTIDE REPEAT-CONTAINING PROTEIN"/>
    <property type="match status" value="1"/>
</dbReference>
<comment type="caution">
    <text evidence="4">The sequence shown here is derived from an EMBL/GenBank/DDBJ whole genome shotgun (WGS) entry which is preliminary data.</text>
</comment>